<dbReference type="UniPathway" id="UPA00557">
    <property type="reaction ID" value="UER00614"/>
</dbReference>
<keyword evidence="14 16" id="KW-0594">Phospholipid biosynthesis</keyword>
<dbReference type="EMBL" id="IACT01007364">
    <property type="protein sequence ID" value="LAC26482.1"/>
    <property type="molecule type" value="mRNA"/>
</dbReference>
<organism evidence="19">
    <name type="scientific">Hirondellea gigas</name>
    <dbReference type="NCBI Taxonomy" id="1518452"/>
    <lineage>
        <taxon>Eukaryota</taxon>
        <taxon>Metazoa</taxon>
        <taxon>Ecdysozoa</taxon>
        <taxon>Arthropoda</taxon>
        <taxon>Crustacea</taxon>
        <taxon>Multicrustacea</taxon>
        <taxon>Malacostraca</taxon>
        <taxon>Eumalacostraca</taxon>
        <taxon>Peracarida</taxon>
        <taxon>Amphipoda</taxon>
        <taxon>Amphilochidea</taxon>
        <taxon>Lysianassida</taxon>
        <taxon>Lysianassidira</taxon>
        <taxon>Lysianassoidea</taxon>
        <taxon>Lysianassidae</taxon>
        <taxon>Hirondellea</taxon>
    </lineage>
</organism>
<keyword evidence="15 16" id="KW-1208">Phospholipid metabolism</keyword>
<proteinExistence type="evidence at transcript level"/>
<dbReference type="PROSITE" id="PS01315">
    <property type="entry name" value="CDS"/>
    <property type="match status" value="1"/>
</dbReference>
<evidence type="ECO:0000256" key="5">
    <source>
        <dbReference type="ARBA" id="ARBA00010185"/>
    </source>
</evidence>
<feature type="transmembrane region" description="Helical" evidence="16">
    <location>
        <begin position="103"/>
        <end position="121"/>
    </location>
</feature>
<evidence type="ECO:0000256" key="17">
    <source>
        <dbReference type="RuleBase" id="RU003938"/>
    </source>
</evidence>
<evidence type="ECO:0000256" key="12">
    <source>
        <dbReference type="ARBA" id="ARBA00023098"/>
    </source>
</evidence>
<reference evidence="19" key="1">
    <citation type="submission" date="2017-11" db="EMBL/GenBank/DDBJ databases">
        <title>The sensing device of the deep-sea amphipod.</title>
        <authorList>
            <person name="Kobayashi H."/>
            <person name="Nagahama T."/>
            <person name="Arai W."/>
            <person name="Sasagawa Y."/>
            <person name="Umeda M."/>
            <person name="Hayashi T."/>
            <person name="Nikaido I."/>
            <person name="Watanabe H."/>
            <person name="Oguri K."/>
            <person name="Kitazato H."/>
            <person name="Fujioka K."/>
            <person name="Kido Y."/>
            <person name="Takami H."/>
        </authorList>
    </citation>
    <scope>NUCLEOTIDE SEQUENCE</scope>
    <source>
        <tissue evidence="19">Whole body</tissue>
    </source>
</reference>
<feature type="transmembrane region" description="Helical" evidence="16">
    <location>
        <begin position="239"/>
        <end position="264"/>
    </location>
</feature>
<dbReference type="AlphaFoldDB" id="A0A6A7G8F5"/>
<dbReference type="PANTHER" id="PTHR13773">
    <property type="entry name" value="PHOSPHATIDATE CYTIDYLYLTRANSFERASE"/>
    <property type="match status" value="1"/>
</dbReference>
<keyword evidence="12 16" id="KW-0443">Lipid metabolism</keyword>
<feature type="transmembrane region" description="Helical" evidence="16">
    <location>
        <begin position="49"/>
        <end position="66"/>
    </location>
</feature>
<dbReference type="GO" id="GO:0005789">
    <property type="term" value="C:endoplasmic reticulum membrane"/>
    <property type="evidence" value="ECO:0007669"/>
    <property type="project" value="TreeGrafter"/>
</dbReference>
<comment type="catalytic activity">
    <reaction evidence="1 16 17">
        <text>a 1,2-diacyl-sn-glycero-3-phosphate + CTP + H(+) = a CDP-1,2-diacyl-sn-glycerol + diphosphate</text>
        <dbReference type="Rhea" id="RHEA:16229"/>
        <dbReference type="ChEBI" id="CHEBI:15378"/>
        <dbReference type="ChEBI" id="CHEBI:33019"/>
        <dbReference type="ChEBI" id="CHEBI:37563"/>
        <dbReference type="ChEBI" id="CHEBI:58332"/>
        <dbReference type="ChEBI" id="CHEBI:58608"/>
        <dbReference type="EC" id="2.7.7.41"/>
    </reaction>
</comment>
<evidence type="ECO:0000256" key="11">
    <source>
        <dbReference type="ARBA" id="ARBA00022989"/>
    </source>
</evidence>
<evidence type="ECO:0000256" key="10">
    <source>
        <dbReference type="ARBA" id="ARBA00022695"/>
    </source>
</evidence>
<keyword evidence="10 16" id="KW-0548">Nucleotidyltransferase</keyword>
<evidence type="ECO:0000256" key="2">
    <source>
        <dbReference type="ARBA" id="ARBA00004141"/>
    </source>
</evidence>
<evidence type="ECO:0000256" key="16">
    <source>
        <dbReference type="PIRNR" id="PIRNR018269"/>
    </source>
</evidence>
<evidence type="ECO:0000256" key="7">
    <source>
        <dbReference type="ARBA" id="ARBA00022516"/>
    </source>
</evidence>
<dbReference type="PIRSF" id="PIRSF018269">
    <property type="entry name" value="PC_trans_euk"/>
    <property type="match status" value="1"/>
</dbReference>
<sequence length="418" mass="47946">MVLTKRKTKRHEEDTSGYESDSDIDKSVLSPAIPPREPPRDWTKIRKRTISAFTMISGFAVVIYGGHTALAILVSILQAMMFQEIVNIGARRRKEQNLPGFRLMHWYWFFCTIFFVYGRALMRHIVRIGIVRENFEFVVHYHTFISFSLLTTGFIFFVISLRKGFYRVQFKQLGWCFLTILIVCVQATFTIVNIFQGLIWFILPTTLVFTNDMFAWLFGTTLGRTRLIILSPKKTWEGFIGGTIATVIISSVLAHFMAQSLFLICPKTGFDFDLEPMSCTPDAMFIVHERHVFSFLETILLKIGLPQYSTFYAASFQFHALVLSLFASIIAPFGGFFASGFKRAFRIKDFGDSIPGHGGITDRFDCQLLMGLFVYVYTTAFTGSTSIDVNYVVSLYETLDVREREQFLQLIHDGFSNF</sequence>
<keyword evidence="13 16" id="KW-0472">Membrane</keyword>
<dbReference type="InterPro" id="IPR016720">
    <property type="entry name" value="PC_Trfase_euk"/>
</dbReference>
<keyword evidence="9 16" id="KW-0812">Transmembrane</keyword>
<feature type="region of interest" description="Disordered" evidence="18">
    <location>
        <begin position="1"/>
        <end position="40"/>
    </location>
</feature>
<evidence type="ECO:0000256" key="9">
    <source>
        <dbReference type="ARBA" id="ARBA00022692"/>
    </source>
</evidence>
<keyword evidence="8 16" id="KW-0808">Transferase</keyword>
<accession>A0A6A7G8F5</accession>
<protein>
    <recommendedName>
        <fullName evidence="6 16">Phosphatidate cytidylyltransferase</fullName>
        <ecNumber evidence="6 16">2.7.7.41</ecNumber>
    </recommendedName>
</protein>
<dbReference type="GO" id="GO:0016024">
    <property type="term" value="P:CDP-diacylglycerol biosynthetic process"/>
    <property type="evidence" value="ECO:0007669"/>
    <property type="project" value="UniProtKB-UniRule"/>
</dbReference>
<comment type="subcellular location">
    <subcellularLocation>
        <location evidence="2">Membrane</location>
        <topology evidence="2">Multi-pass membrane protein</topology>
    </subcellularLocation>
</comment>
<name>A0A6A7G8F5_9CRUS</name>
<evidence type="ECO:0000256" key="8">
    <source>
        <dbReference type="ARBA" id="ARBA00022679"/>
    </source>
</evidence>
<comment type="pathway">
    <text evidence="4">Lipid metabolism.</text>
</comment>
<evidence type="ECO:0000256" key="15">
    <source>
        <dbReference type="ARBA" id="ARBA00023264"/>
    </source>
</evidence>
<evidence type="ECO:0000256" key="4">
    <source>
        <dbReference type="ARBA" id="ARBA00005189"/>
    </source>
</evidence>
<evidence type="ECO:0000256" key="1">
    <source>
        <dbReference type="ARBA" id="ARBA00001698"/>
    </source>
</evidence>
<comment type="pathway">
    <text evidence="3 16 17">Phospholipid metabolism; CDP-diacylglycerol biosynthesis; CDP-diacylglycerol from sn-glycerol 3-phosphate: step 3/3.</text>
</comment>
<feature type="transmembrane region" description="Helical" evidence="16">
    <location>
        <begin position="141"/>
        <end position="161"/>
    </location>
</feature>
<evidence type="ECO:0000256" key="18">
    <source>
        <dbReference type="SAM" id="MobiDB-lite"/>
    </source>
</evidence>
<evidence type="ECO:0000256" key="13">
    <source>
        <dbReference type="ARBA" id="ARBA00023136"/>
    </source>
</evidence>
<evidence type="ECO:0000313" key="19">
    <source>
        <dbReference type="EMBL" id="LAC26482.1"/>
    </source>
</evidence>
<feature type="transmembrane region" description="Helical" evidence="16">
    <location>
        <begin position="173"/>
        <end position="192"/>
    </location>
</feature>
<feature type="transmembrane region" description="Helical" evidence="16">
    <location>
        <begin position="198"/>
        <end position="218"/>
    </location>
</feature>
<comment type="similarity">
    <text evidence="5 16 17">Belongs to the CDS family.</text>
</comment>
<keyword evidence="11 16" id="KW-1133">Transmembrane helix</keyword>
<evidence type="ECO:0000256" key="14">
    <source>
        <dbReference type="ARBA" id="ARBA00023209"/>
    </source>
</evidence>
<evidence type="ECO:0000256" key="3">
    <source>
        <dbReference type="ARBA" id="ARBA00005119"/>
    </source>
</evidence>
<evidence type="ECO:0000256" key="6">
    <source>
        <dbReference type="ARBA" id="ARBA00012487"/>
    </source>
</evidence>
<dbReference type="InterPro" id="IPR000374">
    <property type="entry name" value="PC_trans"/>
</dbReference>
<dbReference type="PANTHER" id="PTHR13773:SF8">
    <property type="entry name" value="PHOSPHATIDATE CYTIDYLYLTRANSFERASE, PHOTORECEPTOR-SPECIFIC"/>
    <property type="match status" value="1"/>
</dbReference>
<feature type="transmembrane region" description="Helical" evidence="16">
    <location>
        <begin position="316"/>
        <end position="338"/>
    </location>
</feature>
<keyword evidence="7 16" id="KW-0444">Lipid biosynthesis</keyword>
<dbReference type="GO" id="GO:0004605">
    <property type="term" value="F:phosphatidate cytidylyltransferase activity"/>
    <property type="evidence" value="ECO:0007669"/>
    <property type="project" value="UniProtKB-UniRule"/>
</dbReference>
<dbReference type="EC" id="2.7.7.41" evidence="6 16"/>
<dbReference type="Pfam" id="PF01148">
    <property type="entry name" value="CTP_transf_1"/>
    <property type="match status" value="1"/>
</dbReference>